<dbReference type="SMART" id="SM00382">
    <property type="entry name" value="AAA"/>
    <property type="match status" value="4"/>
</dbReference>
<dbReference type="Pfam" id="PF08393">
    <property type="entry name" value="DHC_N2"/>
    <property type="match status" value="1"/>
</dbReference>
<evidence type="ECO:0000256" key="7">
    <source>
        <dbReference type="ARBA" id="ARBA00022490"/>
    </source>
</evidence>
<dbReference type="GO" id="GO:0008569">
    <property type="term" value="F:minus-end-directed microtubule motor activity"/>
    <property type="evidence" value="ECO:0007669"/>
    <property type="project" value="InterPro"/>
</dbReference>
<evidence type="ECO:0000256" key="5">
    <source>
        <dbReference type="ARBA" id="ARBA00022473"/>
    </source>
</evidence>
<dbReference type="Gene3D" id="3.10.490.20">
    <property type="match status" value="1"/>
</dbReference>
<dbReference type="RefSeq" id="XP_024083906.1">
    <property type="nucleotide sequence ID" value="XM_024228138.1"/>
</dbReference>
<dbReference type="GO" id="GO:0045505">
    <property type="term" value="F:dynein intermediate chain binding"/>
    <property type="evidence" value="ECO:0007669"/>
    <property type="project" value="InterPro"/>
</dbReference>
<dbReference type="FunFam" id="1.20.920.20:FF:000002">
    <property type="entry name" value="Cytoplasmic dynein 1 heavy chain"/>
    <property type="match status" value="1"/>
</dbReference>
<keyword evidence="6" id="KW-1003">Cell membrane</keyword>
<protein>
    <recommendedName>
        <fullName evidence="19">Cytoplasmic dynein 2 heavy chain 1</fullName>
    </recommendedName>
</protein>
<dbReference type="InterPro" id="IPR011704">
    <property type="entry name" value="ATPase_dyneun-rel_AAA"/>
</dbReference>
<evidence type="ECO:0000256" key="11">
    <source>
        <dbReference type="ARBA" id="ARBA00022840"/>
    </source>
</evidence>
<dbReference type="InterPro" id="IPR043160">
    <property type="entry name" value="Dynein_C_barrel"/>
</dbReference>
<dbReference type="Proteomes" id="UP000494040">
    <property type="component" value="Unassembled WGS sequence"/>
</dbReference>
<dbReference type="GO" id="GO:0030030">
    <property type="term" value="P:cell projection organization"/>
    <property type="evidence" value="ECO:0007669"/>
    <property type="project" value="UniProtKB-KW"/>
</dbReference>
<dbReference type="CTD" id="35073"/>
<dbReference type="InterPro" id="IPR035699">
    <property type="entry name" value="AAA_6"/>
</dbReference>
<dbReference type="InterPro" id="IPR004273">
    <property type="entry name" value="Dynein_heavy_D6_P-loop"/>
</dbReference>
<evidence type="ECO:0000313" key="22">
    <source>
        <dbReference type="EnsemblMetazoa" id="XP_024083906.1"/>
    </source>
</evidence>
<dbReference type="Gene3D" id="1.20.58.1120">
    <property type="match status" value="1"/>
</dbReference>
<dbReference type="GO" id="GO:0005874">
    <property type="term" value="C:microtubule"/>
    <property type="evidence" value="ECO:0007669"/>
    <property type="project" value="UniProtKB-KW"/>
</dbReference>
<evidence type="ECO:0000256" key="16">
    <source>
        <dbReference type="ARBA" id="ARBA00023175"/>
    </source>
</evidence>
<dbReference type="KEGG" id="clec:106673164"/>
<dbReference type="InterPro" id="IPR013594">
    <property type="entry name" value="Dynein_heavy_tail"/>
</dbReference>
<evidence type="ECO:0000256" key="2">
    <source>
        <dbReference type="ARBA" id="ARBA00004202"/>
    </source>
</evidence>
<feature type="domain" description="AAA+ ATPase" evidence="21">
    <location>
        <begin position="2602"/>
        <end position="2716"/>
    </location>
</feature>
<dbReference type="Pfam" id="PF12777">
    <property type="entry name" value="MT"/>
    <property type="match status" value="1"/>
</dbReference>
<dbReference type="InterPro" id="IPR013602">
    <property type="entry name" value="Dynein_heavy_linker"/>
</dbReference>
<dbReference type="Pfam" id="PF12781">
    <property type="entry name" value="AAA_9"/>
    <property type="match status" value="1"/>
</dbReference>
<evidence type="ECO:0000256" key="20">
    <source>
        <dbReference type="SAM" id="Coils"/>
    </source>
</evidence>
<dbReference type="InterPro" id="IPR024743">
    <property type="entry name" value="Dynein_HC_stalk"/>
</dbReference>
<dbReference type="GO" id="GO:0005524">
    <property type="term" value="F:ATP binding"/>
    <property type="evidence" value="ECO:0007669"/>
    <property type="project" value="UniProtKB-KW"/>
</dbReference>
<dbReference type="Gene3D" id="1.10.8.1220">
    <property type="match status" value="1"/>
</dbReference>
<keyword evidence="18" id="KW-0966">Cell projection</keyword>
<dbReference type="InterPro" id="IPR041658">
    <property type="entry name" value="AAA_lid_11"/>
</dbReference>
<proteinExistence type="inferred from homology"/>
<dbReference type="InterPro" id="IPR027417">
    <property type="entry name" value="P-loop_NTPase"/>
</dbReference>
<evidence type="ECO:0000256" key="17">
    <source>
        <dbReference type="ARBA" id="ARBA00023212"/>
    </source>
</evidence>
<keyword evidence="11" id="KW-0067">ATP-binding</keyword>
<dbReference type="FunFam" id="3.20.180.20:FF:000002">
    <property type="entry name" value="Cytoplasmic dynein heavy chain 1"/>
    <property type="match status" value="1"/>
</dbReference>
<evidence type="ECO:0000256" key="8">
    <source>
        <dbReference type="ARBA" id="ARBA00022701"/>
    </source>
</evidence>
<evidence type="ECO:0000256" key="14">
    <source>
        <dbReference type="ARBA" id="ARBA00023069"/>
    </source>
</evidence>
<dbReference type="Pfam" id="PF18199">
    <property type="entry name" value="Dynein_C"/>
    <property type="match status" value="1"/>
</dbReference>
<dbReference type="Pfam" id="PF12774">
    <property type="entry name" value="AAA_6"/>
    <property type="match status" value="1"/>
</dbReference>
<dbReference type="Pfam" id="PF18198">
    <property type="entry name" value="AAA_lid_11"/>
    <property type="match status" value="1"/>
</dbReference>
<feature type="domain" description="AAA+ ATPase" evidence="21">
    <location>
        <begin position="1637"/>
        <end position="1733"/>
    </location>
</feature>
<evidence type="ECO:0000256" key="1">
    <source>
        <dbReference type="ARBA" id="ARBA00004138"/>
    </source>
</evidence>
<keyword evidence="9" id="KW-0547">Nucleotide-binding</keyword>
<dbReference type="InterPro" id="IPR035706">
    <property type="entry name" value="AAA_9"/>
</dbReference>
<dbReference type="Gene3D" id="1.20.920.20">
    <property type="match status" value="1"/>
</dbReference>
<dbReference type="Pfam" id="PF03028">
    <property type="entry name" value="Dynein_heavy"/>
    <property type="match status" value="1"/>
</dbReference>
<keyword evidence="10" id="KW-0970">Cilium biogenesis/degradation</keyword>
<dbReference type="Gene3D" id="1.10.8.720">
    <property type="entry name" value="Region D6 of dynein motor"/>
    <property type="match status" value="1"/>
</dbReference>
<keyword evidence="17" id="KW-0206">Cytoskeleton</keyword>
<dbReference type="Pfam" id="PF08385">
    <property type="entry name" value="DHC_N1"/>
    <property type="match status" value="1"/>
</dbReference>
<dbReference type="InterPro" id="IPR024317">
    <property type="entry name" value="Dynein_heavy_chain_D4_dom"/>
</dbReference>
<dbReference type="CDD" id="cd02019">
    <property type="entry name" value="NK"/>
    <property type="match status" value="1"/>
</dbReference>
<dbReference type="GeneID" id="106673164"/>
<dbReference type="Gene3D" id="1.20.1270.280">
    <property type="match status" value="1"/>
</dbReference>
<keyword evidence="15" id="KW-0472">Membrane</keyword>
<dbReference type="SUPFAM" id="SSF52540">
    <property type="entry name" value="P-loop containing nucleoside triphosphate hydrolases"/>
    <property type="match status" value="4"/>
</dbReference>
<dbReference type="GO" id="GO:0005886">
    <property type="term" value="C:plasma membrane"/>
    <property type="evidence" value="ECO:0007669"/>
    <property type="project" value="UniProtKB-SubCell"/>
</dbReference>
<keyword evidence="7" id="KW-0963">Cytoplasm</keyword>
<keyword evidence="8" id="KW-0493">Microtubule</keyword>
<dbReference type="InterPro" id="IPR042228">
    <property type="entry name" value="Dynein_linker_3"/>
</dbReference>
<dbReference type="Pfam" id="PF22597">
    <property type="entry name" value="DYN_lid"/>
    <property type="match status" value="1"/>
</dbReference>
<keyword evidence="5" id="KW-0217">Developmental protein</keyword>
<keyword evidence="14" id="KW-0969">Cilium</keyword>
<dbReference type="Pfam" id="PF12780">
    <property type="entry name" value="AAA_8"/>
    <property type="match status" value="1"/>
</dbReference>
<evidence type="ECO:0000256" key="4">
    <source>
        <dbReference type="ARBA" id="ARBA00008887"/>
    </source>
</evidence>
<dbReference type="InterPro" id="IPR003593">
    <property type="entry name" value="AAA+_ATPase"/>
</dbReference>
<evidence type="ECO:0000256" key="9">
    <source>
        <dbReference type="ARBA" id="ARBA00022741"/>
    </source>
</evidence>
<dbReference type="Gene3D" id="3.40.50.300">
    <property type="entry name" value="P-loop containing nucleotide triphosphate hydrolases"/>
    <property type="match status" value="5"/>
</dbReference>
<evidence type="ECO:0000256" key="12">
    <source>
        <dbReference type="ARBA" id="ARBA00023017"/>
    </source>
</evidence>
<evidence type="ECO:0000256" key="3">
    <source>
        <dbReference type="ARBA" id="ARBA00004245"/>
    </source>
</evidence>
<dbReference type="Gene3D" id="1.20.140.100">
    <property type="entry name" value="Dynein heavy chain, N-terminal domain 2"/>
    <property type="match status" value="1"/>
</dbReference>
<evidence type="ECO:0000256" key="10">
    <source>
        <dbReference type="ARBA" id="ARBA00022794"/>
    </source>
</evidence>
<feature type="coiled-coil region" evidence="20">
    <location>
        <begin position="2849"/>
        <end position="2922"/>
    </location>
</feature>
<dbReference type="InterPro" id="IPR049400">
    <property type="entry name" value="DYNC2H1_AAA_dom"/>
</dbReference>
<dbReference type="PANTHER" id="PTHR45703:SF22">
    <property type="entry name" value="DYNEIN CYTOPLASMIC 2 HEAVY CHAIN 1"/>
    <property type="match status" value="1"/>
</dbReference>
<dbReference type="EnsemblMetazoa" id="XM_024228138.1">
    <property type="protein sequence ID" value="XP_024083906.1"/>
    <property type="gene ID" value="LOC106673164"/>
</dbReference>
<dbReference type="FunFam" id="1.10.8.720:FF:000003">
    <property type="entry name" value="Cytoplasmic dynein heavy chain 2"/>
    <property type="match status" value="1"/>
</dbReference>
<sequence length="4230" mass="485195">MDVDIRKDYIIISAANYFHLNVTPEFVKSHYEIDDLNKFLDSSKIMAIIAVNDNGKLKLSEKTMLSDCPVNTENFFAFFKVYPEVITEKNYHQNILVASMMSAPLKTLYYSLQRLYAPLICNNNKLNVNPIILKQVKELEHTLHKSFFQKDWTSENTTEVLTIDDEIAFWNNVTIINRKQVKPSVKATIVDALNQLNTSLKGLNYSIITEADEAIDNMFNAMDDIWKFEEWIYPEDKMKVILDLIGNSIVTSIQEKTGDKEFFHALTVEGEDTLKRHIILCHKMIAACEKFTGFFWPHFTDHPWTSGPYLPEYLKGFHKRLLELQNVIQLHAQLTSLFTKSEKVDLATDSYFHPFKGIRPYYFNYFTEPIWNAAVESFYVKIASAEQKGAFKLQSLFQEIGTNIPQLYQELRHYDRLLERPTVKSFLHAERQDMLQRILYYFSSLKPKPLEHSLEVADTPELVKNIYYVRQVLTKISDISQITNSIFDDIKGYDEFLAIKKDIYKSIKSYEDSLFDEWTRKTQKRSLGIKTDEPVVQFEQGKLMQVTFSPTLLLLIRESRQLYMLGLPVSNELMEGAAQASHFMDQAKALNQIATFHNTIADRMVNSQRAMMLGAAREFSRLVQSQTKVNWGSGKLLADYIKKLQSVADKLSLQNNKLVKYHKFILSKIVILMNADLIKQKDLWKTIMREIRSAVHEVEEEFTSTKHWCAHIDYQIYKALEYQYQLTLIKLNSVMPEFHLELVYRNHRVEYRPSLYQVRRTFYKQLKGLLSIPYQIQGIGDTNIYPSIIDHTGAKFLKVFADAENNFHRLQEFTSIWYKWVALSSENIDSYMESNLLKSDDWVRNFRASKYFGQQIATLPSLKKIGPFCVSIDGLRNTIESQNRRYWGSLSVWLRASILKDVSHIEAFHTKAQTVLQHQPQKVEEITEAHYNYQKIFVESDEISNMLEELDEKNKLLRSWTKENITTVEEIKTSWANFKLIITNYNLIISKKAETLKLTLHSEEEILNDEMERFVLHWQELKPDENKLLEPGVSDEYFIANIATIRERKEKWFKLLEKKSKLGEDFEKLGLQLSETIDYNEIEKEILQCEQMWSLLEEFNDGLKKLADEEWIVIRAKAHSKTNVFLEEWIDKLKNTSRSSVTIKILQDIDQYKEILPSLQYVRGETFTDQHWSEVFMTLNTSPKPLDQIKYGDFLYNGQNIITNLATLQNINSRAANEIVIRQGLNELDAWEAEAKFTIYNHTDSKGQQLYMIKDFKSVINKVGDNQCLLQSIKGSTNVSQFADRVTVLEERLTSLDMNLHDLNQVQRKWAYLEPIFGSGALEEKRFDRIDKEWRYIMHNLSVAHFRVISLTRINNITHTLQQLLQSLLQCQKTLQNYLEEKRLRFPRFYFVNDDDLLEILGQASKYNVIQNHLKKIFAGIHSVEIKNNNITTIFSAQGEAVQLNSPVAISANVEEWLENLSLEVQATLKLLVIECLKKPDPLKYPYQVLCLAERITFTKNCEQAINTKALSNLQSIVKAQRDEYIKQLLEWSGSISNDKDGYVLQLKLKALLLDTIYYLQVLESLILSKVDSLNDWSWQKILRFYCLENNDIVVRMVDAEFQYTYEYQGAHTKLVHTALTDKCYLTLTQAVSMGFGGNPYGPAGTGKTESVKALGALLGRQVLVFNCDEGLDVKSLTRIMVGLVKCGAWGCFDEFNRLEETTLSLISLQIHVIQESLRNHSSSIILLDKTVEVNHNSGIFITLNPAGKGYGGRQKLPENLKQLFRPVLMSKPDDVDIANVMLLCEGFQMADEIGVKLVTLFNLAKKLLSQQQHYDWGLRAMKTVVGSCGTALRNFLSLNQVADSRCVGQQLFVGESWFNFFKESKQDHPIEDSVESSESPDEISACALHIRKEIEQELTVQAVRLNTLCKLTFTDSARFDQLVKDVFPNVQFTTTGYEEIRKMILEVYADMKLKYNERQARKCIELFEQLQQRMGVVLVGPSGSGKSTIINIVKATLSKLSVVIRHDVISPKSMSRHELLGQIDPDTRQWSDGVLTSIAQQVYNEPQDINCWIHCDGDVDPEWIESLNSVLDDNHLLTLPSGWRIQFGDNVHFIFETHDLSYASPATISRMGIILLSGKDLTSETLIDSWLEKLNEDVNEDNLIRQYMEEYFYKVVKWLSEKGEFINDVSLNSTILNCLKTIQNIKTKTEFCSCLLNAFFGNLTQGIKEKFVKMLMDLTNEYISDGSSDFYLYYDGNSDTIKEYKTYVEYSRTPLNVVFPPMMQYARDVILNWLNTNQSFILIGPVGSGKSTLLDHCFAEIHNTEVITIECSAYISPHHILQKLNEICLIVSNSSRRIYRPKSADKIIIHFSDINVVQSDKYGTKVLTEFLRQISDHHGFYDSSNEWIGMENIIFVYSVTSLGDLSTRFTSGNHIFNLRHPTSNELQGIYTASMKKVLSAANVPVVTAILEVYESICKEFNNSPHGYNFCQRDVAKWCTNLLRYDLSVNNYVYEAIAYEAVRLFRDKLFEEDQKTFDEILKNVLTLKFEMNLSHLDDIYFISYKHDSHVADTSSLLRVQSKEWKNMVKQASLQLGGDNFSTLLTPDLLRLTAKTECALTEKNGHILLAAKSGAGRKTAIQIIAQRLNCTIYFLKLGENYSVTNFQNDMKSVLQAGGINDEQVLLLIEDYQILDQTYLNMLNSLVSSGEILGLYQPEEIENVTAPLKSIIMEDNYEQSVVQYFRERISRNVHVVLCFDYDDVGFNEWLKNNPALLKNCYQIWIEHFSLETMRAIPDELLNRGRRPSDKDTAQNDLIETIMKLHISARKVVKATPLSYFNLIKLYMALKLEKNSNLSERQNRLQAGISKIVEAQEIVKKLKTEANEQKVLLDEKQAKGKQVLDQISETMANASLQRNDIEQLRIKTEEENKKLQIRKTEIDKELASIEPLIKEAQAAVGNIKAESLSEIRSLRAPPVIIRDILEGVLRLMGIQDTSWNSMKTFLAKRGVKEEIRSFNASEITFENRNAVEELLKSNASSFESRNAKRASVAAAPLASWVKANVEYSKVLQKIRPLEKEQAKLQRNLEAAELQIEELGTGLNSVDAVVAKLKDQLSSSTKEAAEIEVHLKNAHSTIVAAEGLVTKLDEEFKIWIKQLSDLSTTLETLTPNCLLAAAFIIYLPDTPKQLRWHLINTWKDLVKANANFSVTEFMSTEREMLQWSSEGLPDDEYSHQNALIILNAMLPPFLLDPASIATSWLKHHFGKDQVDVVAQHSPMFFTKLELSVRFGKTLIVEDIEQIHPVLEPVLRNNFVQQGPRKMVYIGQKLVDYHPNFKLFLTSRSIGIEASKKLKASFPILNFGATMEGLTQQLISCALKVEKPTLEKRRVELLQEEEQLKTKLYFLQEKVLQELASSQGDILQNQELLTSLNNTKESSTAIMNSLEESSAIKNDMVKECDVYMPLSEYGTKLFFACSGLSKINNMYYISVATFLKLFEKSIISSSDLDIKQKYQNLLITVYNYISRSLFKGDRLAFALHLVHATLPELFGQNEWELFTDRNVSDVTIETPLHKTEMPKWIENDRIRYITKLQAMLPNLYEKLKLGTETFWLEFMSTPSPQKPNHCELTPFQLILVLQALRPDTLHSNLIYFVLNSLGLSSLSPSTLQLYDLLPESASSEPILIITSPGNDPSKELSALALNRSIVCKEMVVGPGQENEILSGLSEAAKTGKWIILKNLHLLTSWLPTLEKAIQDLKPVPEFRLWLVTEAHSNFSLALLSLSLKITYEAPPGVKRNIERTYNEWNSNKLLESSILGSQSMFVLAWFHAIIQERRTYIPQGWTSFYEFNDNDLSVATAVIKKRLREQDTNKQWDYIHGLFESAIYGGRVNNIYDLRVIAAYLLTLFNSDVIHSNGPSLAPGIVIPSTSDIKEHLSLIRRLPEEDKPEYFGLPKNVARIWQRVTSSNTVFLLKELDKNLVVGDTIGMSKYSSSISSLVKLWKQINQRLGLIYRDKPEVNANDEPIVAFFSLEYAFAIDLISTIHTGLVDLTKIIKVGIFQTKSSKDMANSILIDQVPEEWDKIWSGPSNPKDYLKSVIRRALKIQAMVEDLNSINTEPIDLNDLFNVESFVMAIRQQAARKSRVSIEKMELITDWERTKGDLLTGNAAITGVLLEGALMKDSHLIACTEESPSVAQAPPFVLSWQIESYNSNSFSRIAVPLYSSESREKLVAELTIPCIDKEKNQWIKSGIAFYIFS</sequence>
<dbReference type="Gene3D" id="1.20.920.30">
    <property type="match status" value="1"/>
</dbReference>
<accession>A0A8I6SN13</accession>
<dbReference type="InterPro" id="IPR043157">
    <property type="entry name" value="Dynein_AAA1S"/>
</dbReference>
<dbReference type="PANTHER" id="PTHR45703">
    <property type="entry name" value="DYNEIN HEAVY CHAIN"/>
    <property type="match status" value="1"/>
</dbReference>
<dbReference type="Gene3D" id="1.10.8.710">
    <property type="match status" value="1"/>
</dbReference>
<feature type="domain" description="AAA+ ATPase" evidence="21">
    <location>
        <begin position="2277"/>
        <end position="2458"/>
    </location>
</feature>
<name>A0A8I6SN13_CIMLE</name>
<keyword evidence="16" id="KW-0505">Motor protein</keyword>
<dbReference type="Pfam" id="PF07728">
    <property type="entry name" value="AAA_5"/>
    <property type="match status" value="1"/>
</dbReference>
<evidence type="ECO:0000259" key="21">
    <source>
        <dbReference type="SMART" id="SM00382"/>
    </source>
</evidence>
<evidence type="ECO:0000256" key="19">
    <source>
        <dbReference type="ARBA" id="ARBA00023902"/>
    </source>
</evidence>
<dbReference type="InterPro" id="IPR042222">
    <property type="entry name" value="Dynein_2_N"/>
</dbReference>
<dbReference type="OMA" id="WCKERVS"/>
<reference evidence="22" key="1">
    <citation type="submission" date="2022-01" db="UniProtKB">
        <authorList>
            <consortium name="EnsemblMetazoa"/>
        </authorList>
    </citation>
    <scope>IDENTIFICATION</scope>
</reference>
<evidence type="ECO:0000256" key="13">
    <source>
        <dbReference type="ARBA" id="ARBA00023054"/>
    </source>
</evidence>
<dbReference type="GO" id="GO:0005929">
    <property type="term" value="C:cilium"/>
    <property type="evidence" value="ECO:0007669"/>
    <property type="project" value="UniProtKB-SubCell"/>
</dbReference>
<evidence type="ECO:0000313" key="23">
    <source>
        <dbReference type="Proteomes" id="UP000494040"/>
    </source>
</evidence>
<dbReference type="InterPro" id="IPR026983">
    <property type="entry name" value="DHC"/>
</dbReference>
<comment type="subcellular location">
    <subcellularLocation>
        <location evidence="2">Cell membrane</location>
        <topology evidence="2">Peripheral membrane protein</topology>
    </subcellularLocation>
    <subcellularLocation>
        <location evidence="1">Cell projection</location>
        <location evidence="1">Cilium</location>
    </subcellularLocation>
    <subcellularLocation>
        <location evidence="3">Cytoplasm</location>
        <location evidence="3">Cytoskeleton</location>
    </subcellularLocation>
</comment>
<dbReference type="GO" id="GO:0007018">
    <property type="term" value="P:microtubule-based movement"/>
    <property type="evidence" value="ECO:0007669"/>
    <property type="project" value="InterPro"/>
</dbReference>
<keyword evidence="23" id="KW-1185">Reference proteome</keyword>
<dbReference type="Pfam" id="PF21264">
    <property type="entry name" value="DYNC2H1_AAA_dom"/>
    <property type="match status" value="1"/>
</dbReference>
<dbReference type="GO" id="GO:0016887">
    <property type="term" value="F:ATP hydrolysis activity"/>
    <property type="evidence" value="ECO:0007669"/>
    <property type="project" value="InterPro"/>
</dbReference>
<dbReference type="Gene3D" id="3.20.180.20">
    <property type="entry name" value="Dynein heavy chain, N-terminal domain 2"/>
    <property type="match status" value="1"/>
</dbReference>
<dbReference type="GO" id="GO:0030286">
    <property type="term" value="C:dynein complex"/>
    <property type="evidence" value="ECO:0007669"/>
    <property type="project" value="UniProtKB-KW"/>
</dbReference>
<evidence type="ECO:0000256" key="6">
    <source>
        <dbReference type="ARBA" id="ARBA00022475"/>
    </source>
</evidence>
<dbReference type="InterPro" id="IPR042219">
    <property type="entry name" value="AAA_lid_11_sf"/>
</dbReference>
<dbReference type="OrthoDB" id="447173at2759"/>
<dbReference type="InterPro" id="IPR041228">
    <property type="entry name" value="Dynein_C"/>
</dbReference>
<dbReference type="GO" id="GO:0051959">
    <property type="term" value="F:dynein light intermediate chain binding"/>
    <property type="evidence" value="ECO:0007669"/>
    <property type="project" value="InterPro"/>
</dbReference>
<keyword evidence="12" id="KW-0243">Dynein</keyword>
<evidence type="ECO:0000256" key="18">
    <source>
        <dbReference type="ARBA" id="ARBA00023273"/>
    </source>
</evidence>
<comment type="similarity">
    <text evidence="4">Belongs to the dynein heavy chain family.</text>
</comment>
<dbReference type="Gene3D" id="6.10.140.1060">
    <property type="match status" value="1"/>
</dbReference>
<keyword evidence="13 20" id="KW-0175">Coiled coil</keyword>
<dbReference type="FunFam" id="3.40.50.300:FF:000071">
    <property type="entry name" value="Cytoplasmic dynein heavy chain 1"/>
    <property type="match status" value="1"/>
</dbReference>
<feature type="domain" description="AAA+ ATPase" evidence="21">
    <location>
        <begin position="1973"/>
        <end position="2122"/>
    </location>
</feature>
<evidence type="ECO:0000256" key="15">
    <source>
        <dbReference type="ARBA" id="ARBA00023136"/>
    </source>
</evidence>
<feature type="coiled-coil region" evidence="20">
    <location>
        <begin position="3051"/>
        <end position="3078"/>
    </location>
</feature>
<dbReference type="Pfam" id="PF12775">
    <property type="entry name" value="AAA_7"/>
    <property type="match status" value="1"/>
</dbReference>
<organism evidence="22 23">
    <name type="scientific">Cimex lectularius</name>
    <name type="common">Bed bug</name>
    <name type="synonym">Acanthia lectularia</name>
    <dbReference type="NCBI Taxonomy" id="79782"/>
    <lineage>
        <taxon>Eukaryota</taxon>
        <taxon>Metazoa</taxon>
        <taxon>Ecdysozoa</taxon>
        <taxon>Arthropoda</taxon>
        <taxon>Hexapoda</taxon>
        <taxon>Insecta</taxon>
        <taxon>Pterygota</taxon>
        <taxon>Neoptera</taxon>
        <taxon>Paraneoptera</taxon>
        <taxon>Hemiptera</taxon>
        <taxon>Heteroptera</taxon>
        <taxon>Panheteroptera</taxon>
        <taxon>Cimicomorpha</taxon>
        <taxon>Cimicidae</taxon>
        <taxon>Cimex</taxon>
    </lineage>
</organism>
<dbReference type="InterPro" id="IPR054354">
    <property type="entry name" value="DYNC2H1-like_lid"/>
</dbReference>